<feature type="domain" description="Amidohydrolase-related" evidence="2">
    <location>
        <begin position="88"/>
        <end position="291"/>
    </location>
</feature>
<dbReference type="InterPro" id="IPR032465">
    <property type="entry name" value="ACMSD"/>
</dbReference>
<keyword evidence="1" id="KW-0456">Lyase</keyword>
<evidence type="ECO:0000313" key="3">
    <source>
        <dbReference type="EMBL" id="GAA4012845.1"/>
    </source>
</evidence>
<comment type="caution">
    <text evidence="3">The sequence shown here is derived from an EMBL/GenBank/DDBJ whole genome shotgun (WGS) entry which is preliminary data.</text>
</comment>
<dbReference type="Proteomes" id="UP001500456">
    <property type="component" value="Unassembled WGS sequence"/>
</dbReference>
<organism evidence="3 4">
    <name type="scientific">Streptomyces plumbiresistens</name>
    <dbReference type="NCBI Taxonomy" id="511811"/>
    <lineage>
        <taxon>Bacteria</taxon>
        <taxon>Bacillati</taxon>
        <taxon>Actinomycetota</taxon>
        <taxon>Actinomycetes</taxon>
        <taxon>Kitasatosporales</taxon>
        <taxon>Streptomycetaceae</taxon>
        <taxon>Streptomyces</taxon>
    </lineage>
</organism>
<dbReference type="Gene3D" id="3.20.20.140">
    <property type="entry name" value="Metal-dependent hydrolases"/>
    <property type="match status" value="1"/>
</dbReference>
<gene>
    <name evidence="3" type="ORF">GCM10022232_63690</name>
</gene>
<evidence type="ECO:0000256" key="1">
    <source>
        <dbReference type="ARBA" id="ARBA00023239"/>
    </source>
</evidence>
<dbReference type="PANTHER" id="PTHR21240:SF19">
    <property type="entry name" value="CATALYTIC_ HYDROLASE"/>
    <property type="match status" value="1"/>
</dbReference>
<sequence length="309" mass="35277">MTDANERIARDYGAIDILINPHTEHEYADRTLDEGFFDKVRFPVEDRKGVPIPELVRRLDSGNIEAALLVAAKNGDLRMKGSSHWPIERIAEYCSVAPDRLFGLAGADASRISESLRDIERAVTEFGFVGVHLLPHWFGEAPDHAKFYPFYAKCVELDVPIMMQVGHCLDYQRDRVLPSVGRPITLDRIAIDFPELRLIGIHVGWPWTEEMIAVAYKHENVYIAGDAYAPKYWPKEFVHFADRWRPEKALWGSDWPAVDPVRSVREVEELGMSEKSQRMFLRDNAIKLFKLEKRLRSASTPARFGGDAA</sequence>
<dbReference type="RefSeq" id="WP_345568048.1">
    <property type="nucleotide sequence ID" value="NZ_BAAAZX010000021.1"/>
</dbReference>
<accession>A0ABP7SK01</accession>
<evidence type="ECO:0000313" key="4">
    <source>
        <dbReference type="Proteomes" id="UP001500456"/>
    </source>
</evidence>
<protein>
    <submittedName>
        <fullName evidence="3">Amidohydrolase family protein</fullName>
    </submittedName>
</protein>
<reference evidence="4" key="1">
    <citation type="journal article" date="2019" name="Int. J. Syst. Evol. Microbiol.">
        <title>The Global Catalogue of Microorganisms (GCM) 10K type strain sequencing project: providing services to taxonomists for standard genome sequencing and annotation.</title>
        <authorList>
            <consortium name="The Broad Institute Genomics Platform"/>
            <consortium name="The Broad Institute Genome Sequencing Center for Infectious Disease"/>
            <person name="Wu L."/>
            <person name="Ma J."/>
        </authorList>
    </citation>
    <scope>NUCLEOTIDE SEQUENCE [LARGE SCALE GENOMIC DNA]</scope>
    <source>
        <strain evidence="4">JCM 16924</strain>
    </source>
</reference>
<dbReference type="SUPFAM" id="SSF51556">
    <property type="entry name" value="Metallo-dependent hydrolases"/>
    <property type="match status" value="1"/>
</dbReference>
<dbReference type="Pfam" id="PF04909">
    <property type="entry name" value="Amidohydro_2"/>
    <property type="match status" value="1"/>
</dbReference>
<keyword evidence="4" id="KW-1185">Reference proteome</keyword>
<dbReference type="EMBL" id="BAAAZX010000021">
    <property type="protein sequence ID" value="GAA4012845.1"/>
    <property type="molecule type" value="Genomic_DNA"/>
</dbReference>
<dbReference type="InterPro" id="IPR006680">
    <property type="entry name" value="Amidohydro-rel"/>
</dbReference>
<dbReference type="PANTHER" id="PTHR21240">
    <property type="entry name" value="2-AMINO-3-CARBOXYLMUCONATE-6-SEMIALDEHYDE DECARBOXYLASE"/>
    <property type="match status" value="1"/>
</dbReference>
<dbReference type="InterPro" id="IPR032466">
    <property type="entry name" value="Metal_Hydrolase"/>
</dbReference>
<evidence type="ECO:0000259" key="2">
    <source>
        <dbReference type="Pfam" id="PF04909"/>
    </source>
</evidence>
<proteinExistence type="predicted"/>
<name>A0ABP7SK01_9ACTN</name>